<accession>A0A3E0K4S0</accession>
<sequence>MRFTGNGFERGKRPFFYLVENYRRRQTLNTREPRSGIGGIGGRAGLKAGVLGKGPGKNAGCMRRNFSPAAQSATVPAPDGFFGQHLRGSGDGEASFFADCLLQRPIPRCRSFSGSYLDNLIKRSENHKILLKSYIFQKKLLTL</sequence>
<reference evidence="1 2" key="1">
    <citation type="submission" date="2018-03" db="EMBL/GenBank/DDBJ databases">
        <authorList>
            <person name="Keele B.F."/>
        </authorList>
    </citation>
    <scope>NUCLEOTIDE SEQUENCE [LARGE SCALE GENOMIC DNA]</scope>
    <source>
        <strain evidence="1">ZCTH4_d</strain>
    </source>
</reference>
<dbReference type="Proteomes" id="UP000257014">
    <property type="component" value="Unassembled WGS sequence"/>
</dbReference>
<evidence type="ECO:0000313" key="2">
    <source>
        <dbReference type="Proteomes" id="UP000257014"/>
    </source>
</evidence>
<protein>
    <submittedName>
        <fullName evidence="1">Uncharacterized protein</fullName>
    </submittedName>
</protein>
<evidence type="ECO:0000313" key="1">
    <source>
        <dbReference type="EMBL" id="REJ28369.1"/>
    </source>
</evidence>
<comment type="caution">
    <text evidence="1">The sequence shown here is derived from an EMBL/GenBank/DDBJ whole genome shotgun (WGS) entry which is preliminary data.</text>
</comment>
<proteinExistence type="predicted"/>
<gene>
    <name evidence="1" type="ORF">C6P37_09055</name>
</gene>
<name>A0A3E0K4S0_9BACI</name>
<dbReference type="EMBL" id="QEWE01000017">
    <property type="protein sequence ID" value="REJ28369.1"/>
    <property type="molecule type" value="Genomic_DNA"/>
</dbReference>
<dbReference type="AlphaFoldDB" id="A0A3E0K4S0"/>
<organism evidence="1 2">
    <name type="scientific">Caldibacillus debilis</name>
    <dbReference type="NCBI Taxonomy" id="301148"/>
    <lineage>
        <taxon>Bacteria</taxon>
        <taxon>Bacillati</taxon>
        <taxon>Bacillota</taxon>
        <taxon>Bacilli</taxon>
        <taxon>Bacillales</taxon>
        <taxon>Bacillaceae</taxon>
        <taxon>Caldibacillus</taxon>
    </lineage>
</organism>